<gene>
    <name evidence="1" type="ordered locus">zobellia_440</name>
</gene>
<dbReference type="STRING" id="63186.ZOBELLIA_440"/>
<proteinExistence type="predicted"/>
<dbReference type="KEGG" id="zga:ZOBELLIA_440"/>
<evidence type="ECO:0000313" key="2">
    <source>
        <dbReference type="Proteomes" id="UP000008898"/>
    </source>
</evidence>
<dbReference type="AlphaFoldDB" id="G0L0W8"/>
<keyword evidence="2" id="KW-1185">Reference proteome</keyword>
<organism evidence="1 2">
    <name type="scientific">Zobellia galactanivorans (strain DSM 12802 / CCUG 47099 / CIP 106680 / NCIMB 13871 / Dsij)</name>
    <dbReference type="NCBI Taxonomy" id="63186"/>
    <lineage>
        <taxon>Bacteria</taxon>
        <taxon>Pseudomonadati</taxon>
        <taxon>Bacteroidota</taxon>
        <taxon>Flavobacteriia</taxon>
        <taxon>Flavobacteriales</taxon>
        <taxon>Flavobacteriaceae</taxon>
        <taxon>Zobellia</taxon>
    </lineage>
</organism>
<dbReference type="OrthoDB" id="1122055at2"/>
<protein>
    <submittedName>
        <fullName evidence="1">Uncharacterized protein</fullName>
    </submittedName>
</protein>
<sequence length="172" mass="20454">MRNLQYEFLDPFMEKELVKEGISKKQVLADFEKINWHKLVIESFSGNQDGNTKKKEADPRNDFWYFNISYSDVKHQKSQLLIVPNFAINDSFLENDLRFSLEYSRPKMVEVPKWKQFFGSADKKLVTDFSTCIREINFIDTRDLLVHFLDGENRILENRITETGPLFLNRFD</sequence>
<accession>G0L0W8</accession>
<dbReference type="EMBL" id="FP476056">
    <property type="protein sequence ID" value="CAZ94513.1"/>
    <property type="molecule type" value="Genomic_DNA"/>
</dbReference>
<evidence type="ECO:0000313" key="1">
    <source>
        <dbReference type="EMBL" id="CAZ94513.1"/>
    </source>
</evidence>
<reference evidence="1 2" key="2">
    <citation type="journal article" date="2012" name="Environ. Microbiol.">
        <title>Characterization of the first alginolytic operons in a marine bacterium: from their emergence in marine Flavobacteriia to their independent transfers to marine Proteobacteria and human gut Bacteroides.</title>
        <authorList>
            <person name="Thomas F."/>
            <person name="Barbeyron T."/>
            <person name="Tonon T."/>
            <person name="Genicot S."/>
            <person name="Czjzek M."/>
            <person name="Michel G."/>
        </authorList>
    </citation>
    <scope>NUCLEOTIDE SEQUENCE [LARGE SCALE GENOMIC DNA]</scope>
    <source>
        <strain evidence="2">DSM 12802 / CCUG 47099 / CIP 106680 / NCIMB 13871 / Dsij</strain>
    </source>
</reference>
<name>G0L0W8_ZOBGA</name>
<reference evidence="2" key="1">
    <citation type="submission" date="2009-07" db="EMBL/GenBank/DDBJ databases">
        <title>Complete genome sequence of Zobellia galactanivorans Dsij.</title>
        <authorList>
            <consortium name="Genoscope - CEA"/>
        </authorList>
    </citation>
    <scope>NUCLEOTIDE SEQUENCE [LARGE SCALE GENOMIC DNA]</scope>
    <source>
        <strain evidence="2">DSM 12802 / CCUG 47099 / CIP 106680 / NCIMB 13871 / Dsij</strain>
    </source>
</reference>
<dbReference type="Proteomes" id="UP000008898">
    <property type="component" value="Chromosome"/>
</dbReference>
<dbReference type="RefSeq" id="WP_013991825.1">
    <property type="nucleotide sequence ID" value="NC_015844.1"/>
</dbReference>
<dbReference type="HOGENOM" id="CLU_1554704_0_0_10"/>